<organism evidence="2 3">
    <name type="scientific">Paracraurococcus lichenis</name>
    <dbReference type="NCBI Taxonomy" id="3064888"/>
    <lineage>
        <taxon>Bacteria</taxon>
        <taxon>Pseudomonadati</taxon>
        <taxon>Pseudomonadota</taxon>
        <taxon>Alphaproteobacteria</taxon>
        <taxon>Acetobacterales</taxon>
        <taxon>Roseomonadaceae</taxon>
        <taxon>Paracraurococcus</taxon>
    </lineage>
</organism>
<proteinExistence type="predicted"/>
<feature type="chain" id="PRO_5046744895" description="DUF4384 domain-containing protein" evidence="1">
    <location>
        <begin position="25"/>
        <end position="381"/>
    </location>
</feature>
<dbReference type="RefSeq" id="WP_305102993.1">
    <property type="nucleotide sequence ID" value="NZ_JAUTWS010000005.1"/>
</dbReference>
<feature type="signal peptide" evidence="1">
    <location>
        <begin position="1"/>
        <end position="24"/>
    </location>
</feature>
<gene>
    <name evidence="2" type="ORF">Q7A36_07230</name>
</gene>
<evidence type="ECO:0008006" key="4">
    <source>
        <dbReference type="Google" id="ProtNLM"/>
    </source>
</evidence>
<keyword evidence="3" id="KW-1185">Reference proteome</keyword>
<evidence type="ECO:0000313" key="3">
    <source>
        <dbReference type="Proteomes" id="UP001243009"/>
    </source>
</evidence>
<name>A0ABT9DW46_9PROT</name>
<keyword evidence="1" id="KW-0732">Signal</keyword>
<evidence type="ECO:0000313" key="2">
    <source>
        <dbReference type="EMBL" id="MDO9708127.1"/>
    </source>
</evidence>
<sequence>MRRPTLPALAAALVLCWATPRADAADSAVLLSATAPGYAPGMVIGPQERLRVPDGASLTLLLRSGQMLKLRGPVETSLDRAEPLRQDGSALSLAEAFRLRGVDASAIGGTRAAAPERRLARGGDVPVEIERSGTWCIGAADTVWLMRPAQEPSELGLRRRGSTRRLAWPAGAARLEWPGELPIEDGDRFEVLADGQAVASLTFRLTEGTARSEAAMVAQGLLLGCRDQYAPALRRLARGSLPPELWLSTDRGRQPVQKPGERINLQVMADAEGWLYCVTTRSDGSAVAVFPAGAIGGAALPAATPASLHGQRQSVALTAGPPGTQHVQCWLADRDIGPELPHALLDASGARLPDRLAGELDAIFAGTGGRITRAALDIRVE</sequence>
<reference evidence="2 3" key="1">
    <citation type="submission" date="2023-08" db="EMBL/GenBank/DDBJ databases">
        <title>The draft genome sequence of Paracraurococcus sp. LOR1-02.</title>
        <authorList>
            <person name="Kingkaew E."/>
            <person name="Tanasupawat S."/>
        </authorList>
    </citation>
    <scope>NUCLEOTIDE SEQUENCE [LARGE SCALE GENOMIC DNA]</scope>
    <source>
        <strain evidence="2 3">LOR1-02</strain>
    </source>
</reference>
<dbReference type="EMBL" id="JAUTWS010000005">
    <property type="protein sequence ID" value="MDO9708127.1"/>
    <property type="molecule type" value="Genomic_DNA"/>
</dbReference>
<comment type="caution">
    <text evidence="2">The sequence shown here is derived from an EMBL/GenBank/DDBJ whole genome shotgun (WGS) entry which is preliminary data.</text>
</comment>
<accession>A0ABT9DW46</accession>
<dbReference type="Proteomes" id="UP001243009">
    <property type="component" value="Unassembled WGS sequence"/>
</dbReference>
<evidence type="ECO:0000256" key="1">
    <source>
        <dbReference type="SAM" id="SignalP"/>
    </source>
</evidence>
<protein>
    <recommendedName>
        <fullName evidence="4">DUF4384 domain-containing protein</fullName>
    </recommendedName>
</protein>